<dbReference type="GO" id="GO:0015226">
    <property type="term" value="F:carnitine transmembrane transporter activity"/>
    <property type="evidence" value="ECO:0007669"/>
    <property type="project" value="TreeGrafter"/>
</dbReference>
<accession>A0A344TYM8</accession>
<evidence type="ECO:0000313" key="11">
    <source>
        <dbReference type="Proteomes" id="UP000252004"/>
    </source>
</evidence>
<feature type="transmembrane region" description="Helical" evidence="7">
    <location>
        <begin position="32"/>
        <end position="54"/>
    </location>
</feature>
<dbReference type="FunFam" id="1.10.3720.10:FF:000001">
    <property type="entry name" value="Glycine betaine ABC transporter, permease"/>
    <property type="match status" value="1"/>
</dbReference>
<gene>
    <name evidence="10" type="ORF">C0216_09990</name>
</gene>
<keyword evidence="2 7" id="KW-0813">Transport</keyword>
<dbReference type="PANTHER" id="PTHR47737">
    <property type="entry name" value="GLYCINE BETAINE/PROLINE BETAINE TRANSPORT SYSTEM PERMEASE PROTEIN PROW"/>
    <property type="match status" value="1"/>
</dbReference>
<keyword evidence="4 7" id="KW-0812">Transmembrane</keyword>
<feature type="transmembrane region" description="Helical" evidence="7">
    <location>
        <begin position="449"/>
        <end position="466"/>
    </location>
</feature>
<dbReference type="GO" id="GO:0015871">
    <property type="term" value="P:choline transport"/>
    <property type="evidence" value="ECO:0007669"/>
    <property type="project" value="TreeGrafter"/>
</dbReference>
<dbReference type="AlphaFoldDB" id="A0A344TYM8"/>
<evidence type="ECO:0000256" key="6">
    <source>
        <dbReference type="ARBA" id="ARBA00023136"/>
    </source>
</evidence>
<dbReference type="KEGG" id="sgz:C0216_09990"/>
<dbReference type="SUPFAM" id="SSF161098">
    <property type="entry name" value="MetI-like"/>
    <property type="match status" value="2"/>
</dbReference>
<dbReference type="InterPro" id="IPR000515">
    <property type="entry name" value="MetI-like"/>
</dbReference>
<feature type="transmembrane region" description="Helical" evidence="7">
    <location>
        <begin position="472"/>
        <end position="495"/>
    </location>
</feature>
<keyword evidence="6 7" id="KW-0472">Membrane</keyword>
<dbReference type="PROSITE" id="PS50928">
    <property type="entry name" value="ABC_TM1"/>
    <property type="match status" value="2"/>
</dbReference>
<feature type="transmembrane region" description="Helical" evidence="7">
    <location>
        <begin position="622"/>
        <end position="644"/>
    </location>
</feature>
<dbReference type="Proteomes" id="UP000252004">
    <property type="component" value="Chromosome"/>
</dbReference>
<feature type="transmembrane region" description="Helical" evidence="7">
    <location>
        <begin position="316"/>
        <end position="333"/>
    </location>
</feature>
<feature type="domain" description="ABC transmembrane type-1" evidence="9">
    <location>
        <begin position="158"/>
        <end position="337"/>
    </location>
</feature>
<protein>
    <submittedName>
        <fullName evidence="10">Glycine/betaine ABC transporter permease</fullName>
    </submittedName>
</protein>
<dbReference type="GO" id="GO:0005275">
    <property type="term" value="F:amine transmembrane transporter activity"/>
    <property type="evidence" value="ECO:0007669"/>
    <property type="project" value="TreeGrafter"/>
</dbReference>
<evidence type="ECO:0000256" key="2">
    <source>
        <dbReference type="ARBA" id="ARBA00022448"/>
    </source>
</evidence>
<keyword evidence="5 7" id="KW-1133">Transmembrane helix</keyword>
<evidence type="ECO:0000256" key="3">
    <source>
        <dbReference type="ARBA" id="ARBA00022475"/>
    </source>
</evidence>
<dbReference type="OrthoDB" id="9815258at2"/>
<keyword evidence="11" id="KW-1185">Reference proteome</keyword>
<dbReference type="CDD" id="cd06261">
    <property type="entry name" value="TM_PBP2"/>
    <property type="match status" value="2"/>
</dbReference>
<feature type="transmembrane region" description="Helical" evidence="7">
    <location>
        <begin position="595"/>
        <end position="616"/>
    </location>
</feature>
<feature type="transmembrane region" description="Helical" evidence="7">
    <location>
        <begin position="427"/>
        <end position="444"/>
    </location>
</feature>
<feature type="domain" description="ABC transmembrane type-1" evidence="9">
    <location>
        <begin position="469"/>
        <end position="648"/>
    </location>
</feature>
<feature type="transmembrane region" description="Helical" evidence="7">
    <location>
        <begin position="135"/>
        <end position="155"/>
    </location>
</feature>
<evidence type="ECO:0000256" key="4">
    <source>
        <dbReference type="ARBA" id="ARBA00022692"/>
    </source>
</evidence>
<organism evidence="10 11">
    <name type="scientific">Streptomyces globosus</name>
    <dbReference type="NCBI Taxonomy" id="68209"/>
    <lineage>
        <taxon>Bacteria</taxon>
        <taxon>Bacillati</taxon>
        <taxon>Actinomycetota</taxon>
        <taxon>Actinomycetes</taxon>
        <taxon>Kitasatosporales</taxon>
        <taxon>Streptomycetaceae</taxon>
        <taxon>Streptomyces</taxon>
    </lineage>
</organism>
<dbReference type="GO" id="GO:0031460">
    <property type="term" value="P:glycine betaine transport"/>
    <property type="evidence" value="ECO:0007669"/>
    <property type="project" value="TreeGrafter"/>
</dbReference>
<dbReference type="RefSeq" id="WP_114054928.1">
    <property type="nucleotide sequence ID" value="NZ_CP030862.1"/>
</dbReference>
<feature type="transmembrane region" description="Helical" evidence="7">
    <location>
        <begin position="206"/>
        <end position="232"/>
    </location>
</feature>
<dbReference type="PANTHER" id="PTHR47737:SF1">
    <property type="entry name" value="GLYCINE BETAINE_PROLINE BETAINE TRANSPORT SYSTEM PERMEASE PROTEIN PROW"/>
    <property type="match status" value="1"/>
</dbReference>
<feature type="region of interest" description="Disordered" evidence="8">
    <location>
        <begin position="1"/>
        <end position="28"/>
    </location>
</feature>
<dbReference type="InterPro" id="IPR035906">
    <property type="entry name" value="MetI-like_sf"/>
</dbReference>
<reference evidence="10 11" key="1">
    <citation type="submission" date="2018-01" db="EMBL/GenBank/DDBJ databases">
        <title>Draft genome Sequence of streptomyces globosus LZH-48.</title>
        <authorList>
            <person name="Ran K."/>
            <person name="Li Z."/>
            <person name="Wei S."/>
            <person name="Dong R."/>
        </authorList>
    </citation>
    <scope>NUCLEOTIDE SEQUENCE [LARGE SCALE GENOMIC DNA]</scope>
    <source>
        <strain evidence="10 11">LZH-48</strain>
    </source>
</reference>
<comment type="subcellular location">
    <subcellularLocation>
        <location evidence="7">Cell membrane</location>
        <topology evidence="7">Multi-pass membrane protein</topology>
    </subcellularLocation>
    <subcellularLocation>
        <location evidence="1">Membrane</location>
        <topology evidence="1">Multi-pass membrane protein</topology>
    </subcellularLocation>
</comment>
<evidence type="ECO:0000256" key="5">
    <source>
        <dbReference type="ARBA" id="ARBA00022989"/>
    </source>
</evidence>
<evidence type="ECO:0000256" key="8">
    <source>
        <dbReference type="SAM" id="MobiDB-lite"/>
    </source>
</evidence>
<feature type="transmembrane region" description="Helical" evidence="7">
    <location>
        <begin position="108"/>
        <end position="128"/>
    </location>
</feature>
<feature type="transmembrane region" description="Helical" evidence="7">
    <location>
        <begin position="285"/>
        <end position="304"/>
    </location>
</feature>
<dbReference type="Gene3D" id="1.10.3720.10">
    <property type="entry name" value="MetI-like"/>
    <property type="match status" value="2"/>
</dbReference>
<evidence type="ECO:0000259" key="9">
    <source>
        <dbReference type="PROSITE" id="PS50928"/>
    </source>
</evidence>
<evidence type="ECO:0000313" key="10">
    <source>
        <dbReference type="EMBL" id="AXE23749.1"/>
    </source>
</evidence>
<keyword evidence="3" id="KW-1003">Cell membrane</keyword>
<dbReference type="Pfam" id="PF00528">
    <property type="entry name" value="BPD_transp_1"/>
    <property type="match status" value="2"/>
</dbReference>
<dbReference type="EMBL" id="CP030862">
    <property type="protein sequence ID" value="AXE23749.1"/>
    <property type="molecule type" value="Genomic_DNA"/>
</dbReference>
<feature type="transmembrane region" description="Helical" evidence="7">
    <location>
        <begin position="161"/>
        <end position="185"/>
    </location>
</feature>
<dbReference type="GO" id="GO:0043190">
    <property type="term" value="C:ATP-binding cassette (ABC) transporter complex"/>
    <property type="evidence" value="ECO:0007669"/>
    <property type="project" value="TreeGrafter"/>
</dbReference>
<evidence type="ECO:0000256" key="7">
    <source>
        <dbReference type="RuleBase" id="RU363032"/>
    </source>
</evidence>
<comment type="similarity">
    <text evidence="7">Belongs to the binding-protein-dependent transport system permease family.</text>
</comment>
<sequence length="661" mass="68157">MSAATTSRPPVAGGNSRSRAEQAGSRRSWRPALPAAPAVLLVLALLLPTAALLADGGWPQALRLDLAPQLDTFADWVVDNRETHPVFLYFLLHLSNAATDSVAQVHDLLTAIGWAGVLTTATALAWYAGGAGRKGAGPALVAFASLAGCGLLGLWEQSTETLALMLVSVAVASAVGILLGLACGLSDTAQRMLRPVLDTMQVLPSFAYLLPLVLVFGIGTPSALITTVIYAAPPMVRMTALGLRGADPAVLEASRSLGATRWQRLRTARLPMARPQLFLGLNQTIMMALSMVVIASVVGAGGLGESVYQALKTRDFGQGLTAGLAIVLIAVWLDRTTAAAGARSGVPVGRKGTGIALAAAGGGLLAGRALGEWPEAATVDIAAPLNTAVDWLVGSVYQDVPVFGGTSVWAGNATSWVLNPLNDGLQALPWWSLLLLAGAVALLVGTWRGALTAVLALGCTGVLGIWDKALYTLSQILVAVALTLVLGFAIGILAARVRAVERLLRPVFDAMQTLPQFIYLIPVVQLFNAGRVAAITAAAVYALPAVVRVTTQGLRQVSPATMEVSRSLGATTWQQIRDVQWPLARPALLVAANQGVVLVLAVVVIGGLVGGGALGFDVVKGLTAGELGTGLIAGAGIVCLGLALDKLTQPADRTASADTRH</sequence>
<proteinExistence type="inferred from homology"/>
<evidence type="ECO:0000256" key="1">
    <source>
        <dbReference type="ARBA" id="ARBA00004141"/>
    </source>
</evidence>
<name>A0A344TYM8_9ACTN</name>